<sequence length="46" mass="5273">MAQTLASDLIIKIDQFVVSLEEEGTPFQEILSELIEYVEICKELDE</sequence>
<dbReference type="KEGG" id="vg:5220202"/>
<reference evidence="1 2" key="1">
    <citation type="journal article" date="2007" name="J. Mol. Biol.">
        <title>Genome sequence, structural proteins, and capsid organization of the cyanophage Syn5: a "horned" bacteriophage of marine synechococcus.</title>
        <authorList>
            <person name="Pope W.H."/>
            <person name="Weigele P.R."/>
            <person name="Chang J."/>
            <person name="Pedulla M.L."/>
            <person name="Ford M.E."/>
            <person name="Houtz J.M."/>
            <person name="Jiang W."/>
            <person name="Chiu W."/>
            <person name="Hatfull G.F."/>
            <person name="Hendrix R.W."/>
            <person name="King J."/>
        </authorList>
    </citation>
    <scope>NUCLEOTIDE SEQUENCE</scope>
</reference>
<protein>
    <submittedName>
        <fullName evidence="1">Gp23</fullName>
    </submittedName>
</protein>
<dbReference type="Proteomes" id="UP000000241">
    <property type="component" value="Segment"/>
</dbReference>
<dbReference type="EMBL" id="EF372997">
    <property type="protein sequence ID" value="ABP87930.1"/>
    <property type="molecule type" value="Genomic_DNA"/>
</dbReference>
<keyword evidence="2" id="KW-1185">Reference proteome</keyword>
<dbReference type="RefSeq" id="YP_001285432.1">
    <property type="nucleotide sequence ID" value="NC_009531.1"/>
</dbReference>
<accession>A4ZRA4</accession>
<dbReference type="GeneID" id="5220202"/>
<organism evidence="1 2">
    <name type="scientific">Synechococcus phage Syn5</name>
    <dbReference type="NCBI Taxonomy" id="2914003"/>
    <lineage>
        <taxon>Viruses</taxon>
        <taxon>Duplodnaviria</taxon>
        <taxon>Heunggongvirae</taxon>
        <taxon>Uroviricota</taxon>
        <taxon>Caudoviricetes</taxon>
        <taxon>Autographivirales</taxon>
        <taxon>Voetvirus</taxon>
        <taxon>Voetvirus syn5</taxon>
    </lineage>
</organism>
<evidence type="ECO:0000313" key="2">
    <source>
        <dbReference type="Proteomes" id="UP000000241"/>
    </source>
</evidence>
<evidence type="ECO:0000313" key="1">
    <source>
        <dbReference type="EMBL" id="ABP87930.1"/>
    </source>
</evidence>
<name>A4ZRA4_9CAUD</name>
<proteinExistence type="predicted"/>
<gene>
    <name evidence="1" type="primary">23</name>
</gene>